<dbReference type="NCBIfam" id="TIGR00726">
    <property type="entry name" value="peptidoglycan editing factor PgeF"/>
    <property type="match status" value="1"/>
</dbReference>
<keyword evidence="8" id="KW-0862">Zinc</keyword>
<comment type="function">
    <text evidence="3">Purine nucleoside enzyme that catalyzes the phosphorolysis of adenosine and inosine nucleosides, yielding D-ribose 1-phosphate and the respective free bases, adenine and hypoxanthine. Also catalyzes the phosphorolysis of S-methyl-5'-thioadenosine into adenine and S-methyl-5-thio-alpha-D-ribose 1-phosphate. Also has adenosine deaminase activity.</text>
</comment>
<comment type="catalytic activity">
    <reaction evidence="10">
        <text>adenosine + phosphate = alpha-D-ribose 1-phosphate + adenine</text>
        <dbReference type="Rhea" id="RHEA:27642"/>
        <dbReference type="ChEBI" id="CHEBI:16335"/>
        <dbReference type="ChEBI" id="CHEBI:16708"/>
        <dbReference type="ChEBI" id="CHEBI:43474"/>
        <dbReference type="ChEBI" id="CHEBI:57720"/>
        <dbReference type="EC" id="2.4.2.1"/>
    </reaction>
    <physiologicalReaction direction="left-to-right" evidence="10">
        <dbReference type="Rhea" id="RHEA:27643"/>
    </physiologicalReaction>
</comment>
<evidence type="ECO:0000256" key="9">
    <source>
        <dbReference type="ARBA" id="ARBA00047989"/>
    </source>
</evidence>
<comment type="catalytic activity">
    <reaction evidence="1">
        <text>inosine + phosphate = alpha-D-ribose 1-phosphate + hypoxanthine</text>
        <dbReference type="Rhea" id="RHEA:27646"/>
        <dbReference type="ChEBI" id="CHEBI:17368"/>
        <dbReference type="ChEBI" id="CHEBI:17596"/>
        <dbReference type="ChEBI" id="CHEBI:43474"/>
        <dbReference type="ChEBI" id="CHEBI:57720"/>
        <dbReference type="EC" id="2.4.2.1"/>
    </reaction>
    <physiologicalReaction direction="left-to-right" evidence="1">
        <dbReference type="Rhea" id="RHEA:27647"/>
    </physiologicalReaction>
</comment>
<dbReference type="RefSeq" id="WP_004633992.1">
    <property type="nucleotide sequence ID" value="NZ_CP046314.1"/>
</dbReference>
<evidence type="ECO:0000256" key="4">
    <source>
        <dbReference type="ARBA" id="ARBA00007353"/>
    </source>
</evidence>
<dbReference type="Gene3D" id="3.60.140.10">
    <property type="entry name" value="CNF1/YfiH-like putative cysteine hydrolases"/>
    <property type="match status" value="1"/>
</dbReference>
<accession>A0AAP9HC33</accession>
<evidence type="ECO:0000313" key="13">
    <source>
        <dbReference type="EMBL" id="QGS09015.1"/>
    </source>
</evidence>
<evidence type="ECO:0000256" key="6">
    <source>
        <dbReference type="ARBA" id="ARBA00022723"/>
    </source>
</evidence>
<comment type="catalytic activity">
    <reaction evidence="11">
        <text>S-methyl-5'-thioadenosine + phosphate = 5-(methylsulfanyl)-alpha-D-ribose 1-phosphate + adenine</text>
        <dbReference type="Rhea" id="RHEA:11852"/>
        <dbReference type="ChEBI" id="CHEBI:16708"/>
        <dbReference type="ChEBI" id="CHEBI:17509"/>
        <dbReference type="ChEBI" id="CHEBI:43474"/>
        <dbReference type="ChEBI" id="CHEBI:58533"/>
        <dbReference type="EC" id="2.4.2.28"/>
    </reaction>
    <physiologicalReaction direction="left-to-right" evidence="11">
        <dbReference type="Rhea" id="RHEA:11853"/>
    </physiologicalReaction>
</comment>
<dbReference type="GO" id="GO:0016787">
    <property type="term" value="F:hydrolase activity"/>
    <property type="evidence" value="ECO:0007669"/>
    <property type="project" value="UniProtKB-KW"/>
</dbReference>
<evidence type="ECO:0000256" key="8">
    <source>
        <dbReference type="ARBA" id="ARBA00022833"/>
    </source>
</evidence>
<comment type="cofactor">
    <cofactor evidence="2">
        <name>Zn(2+)</name>
        <dbReference type="ChEBI" id="CHEBI:29105"/>
    </cofactor>
</comment>
<evidence type="ECO:0000256" key="10">
    <source>
        <dbReference type="ARBA" id="ARBA00048968"/>
    </source>
</evidence>
<reference evidence="13 14" key="1">
    <citation type="submission" date="2019-11" db="EMBL/GenBank/DDBJ databases">
        <title>FDA dAtabase for Regulatory Grade micrObial Sequences (FDA-ARGOS): Supporting development and validation of Infectious Disease Dx tests.</title>
        <authorList>
            <person name="Turner S."/>
            <person name="Byrd R."/>
            <person name="Tallon L."/>
            <person name="Sadzewicz L."/>
            <person name="Vavikolanu K."/>
            <person name="Mehta A."/>
            <person name="Aluvathingal J."/>
            <person name="Nadendla S."/>
            <person name="Myers T."/>
            <person name="Yan Y."/>
            <person name="Sichtig H."/>
        </authorList>
    </citation>
    <scope>NUCLEOTIDE SEQUENCE [LARGE SCALE GENOMIC DNA]</scope>
    <source>
        <strain evidence="13 14">FDAARGOS_741</strain>
    </source>
</reference>
<sequence length="233" mass="26716">MQEVAKGYLIEDDNVRILFTNRTVDAKNTTDVKNLCEDYSFNYDNLMYNTQVHGANVRIIKAIDDRKNNGEKADGLVTSLKNVPLLVFTADCVPLVFYDKEKEVVALAHAGWRGTYDNIAEEIIETLAKDYNCEKENIKVIIGPSVSGDSYEVSYELVEKFAVHKIDNYYKKYGDKYYLDLWIINKGLLKRAGILDKNITLANFCTVKDNNQFFSYRLDNATTKRIGTFIELK</sequence>
<evidence type="ECO:0000256" key="5">
    <source>
        <dbReference type="ARBA" id="ARBA00022679"/>
    </source>
</evidence>
<dbReference type="GO" id="GO:0005507">
    <property type="term" value="F:copper ion binding"/>
    <property type="evidence" value="ECO:0007669"/>
    <property type="project" value="TreeGrafter"/>
</dbReference>
<dbReference type="InterPro" id="IPR011324">
    <property type="entry name" value="Cytotoxic_necrot_fac-like_cat"/>
</dbReference>
<organism evidence="13 14">
    <name type="scientific">Gemella morbillorum</name>
    <dbReference type="NCBI Taxonomy" id="29391"/>
    <lineage>
        <taxon>Bacteria</taxon>
        <taxon>Bacillati</taxon>
        <taxon>Bacillota</taxon>
        <taxon>Bacilli</taxon>
        <taxon>Bacillales</taxon>
        <taxon>Gemellaceae</taxon>
        <taxon>Gemella</taxon>
    </lineage>
</organism>
<dbReference type="GO" id="GO:0017061">
    <property type="term" value="F:S-methyl-5-thioadenosine phosphorylase activity"/>
    <property type="evidence" value="ECO:0007669"/>
    <property type="project" value="UniProtKB-EC"/>
</dbReference>
<proteinExistence type="inferred from homology"/>
<keyword evidence="5" id="KW-0808">Transferase</keyword>
<dbReference type="EMBL" id="CP046314">
    <property type="protein sequence ID" value="QGS09015.1"/>
    <property type="molecule type" value="Genomic_DNA"/>
</dbReference>
<dbReference type="PANTHER" id="PTHR30616:SF2">
    <property type="entry name" value="PURINE NUCLEOSIDE PHOSPHORYLASE LACC1"/>
    <property type="match status" value="1"/>
</dbReference>
<dbReference type="AlphaFoldDB" id="A0AAP9HC33"/>
<gene>
    <name evidence="13" type="primary">pgeF</name>
    <name evidence="13" type="ORF">FOC49_03580</name>
</gene>
<evidence type="ECO:0000256" key="7">
    <source>
        <dbReference type="ARBA" id="ARBA00022801"/>
    </source>
</evidence>
<dbReference type="CDD" id="cd16833">
    <property type="entry name" value="YfiH"/>
    <property type="match status" value="1"/>
</dbReference>
<comment type="similarity">
    <text evidence="4 12">Belongs to the purine nucleoside phosphorylase YfiH/LACC1 family.</text>
</comment>
<evidence type="ECO:0000256" key="12">
    <source>
        <dbReference type="RuleBase" id="RU361274"/>
    </source>
</evidence>
<dbReference type="InterPro" id="IPR003730">
    <property type="entry name" value="Cu_polyphenol_OxRdtase"/>
</dbReference>
<protein>
    <recommendedName>
        <fullName evidence="12">Purine nucleoside phosphorylase</fullName>
    </recommendedName>
</protein>
<comment type="catalytic activity">
    <reaction evidence="9">
        <text>adenosine + H2O + H(+) = inosine + NH4(+)</text>
        <dbReference type="Rhea" id="RHEA:24408"/>
        <dbReference type="ChEBI" id="CHEBI:15377"/>
        <dbReference type="ChEBI" id="CHEBI:15378"/>
        <dbReference type="ChEBI" id="CHEBI:16335"/>
        <dbReference type="ChEBI" id="CHEBI:17596"/>
        <dbReference type="ChEBI" id="CHEBI:28938"/>
        <dbReference type="EC" id="3.5.4.4"/>
    </reaction>
    <physiologicalReaction direction="left-to-right" evidence="9">
        <dbReference type="Rhea" id="RHEA:24409"/>
    </physiologicalReaction>
</comment>
<dbReference type="InterPro" id="IPR038371">
    <property type="entry name" value="Cu_polyphenol_OxRdtase_sf"/>
</dbReference>
<evidence type="ECO:0000256" key="11">
    <source>
        <dbReference type="ARBA" id="ARBA00049893"/>
    </source>
</evidence>
<evidence type="ECO:0000256" key="1">
    <source>
        <dbReference type="ARBA" id="ARBA00000553"/>
    </source>
</evidence>
<name>A0AAP9HC33_9BACL</name>
<keyword evidence="6" id="KW-0479">Metal-binding</keyword>
<evidence type="ECO:0000313" key="14">
    <source>
        <dbReference type="Proteomes" id="UP000425411"/>
    </source>
</evidence>
<keyword evidence="14" id="KW-1185">Reference proteome</keyword>
<evidence type="ECO:0000256" key="2">
    <source>
        <dbReference type="ARBA" id="ARBA00001947"/>
    </source>
</evidence>
<dbReference type="SUPFAM" id="SSF64438">
    <property type="entry name" value="CNF1/YfiH-like putative cysteine hydrolases"/>
    <property type="match status" value="1"/>
</dbReference>
<evidence type="ECO:0000256" key="3">
    <source>
        <dbReference type="ARBA" id="ARBA00003215"/>
    </source>
</evidence>
<dbReference type="Proteomes" id="UP000425411">
    <property type="component" value="Chromosome"/>
</dbReference>
<dbReference type="Pfam" id="PF02578">
    <property type="entry name" value="Cu-oxidase_4"/>
    <property type="match status" value="1"/>
</dbReference>
<dbReference type="PANTHER" id="PTHR30616">
    <property type="entry name" value="UNCHARACTERIZED PROTEIN YFIH"/>
    <property type="match status" value="1"/>
</dbReference>
<keyword evidence="7" id="KW-0378">Hydrolase</keyword>